<reference evidence="5 6" key="1">
    <citation type="journal article" date="2015" name="Environ. Microbiol.">
        <title>Metagenome sequence of Elaphomyces granulatus from sporocarp tissue reveals Ascomycota ectomycorrhizal fingerprints of genome expansion and a Proteobacteria-rich microbiome.</title>
        <authorList>
            <person name="Quandt C.A."/>
            <person name="Kohler A."/>
            <person name="Hesse C.N."/>
            <person name="Sharpton T.J."/>
            <person name="Martin F."/>
            <person name="Spatafora J.W."/>
        </authorList>
    </citation>
    <scope>NUCLEOTIDE SEQUENCE [LARGE SCALE GENOMIC DNA]</scope>
    <source>
        <strain evidence="5 6">OSC145934</strain>
    </source>
</reference>
<dbReference type="InterPro" id="IPR000757">
    <property type="entry name" value="Beta-glucanase-like"/>
</dbReference>
<feature type="chain" id="PRO_5012940777" description="GH16 domain-containing protein" evidence="3">
    <location>
        <begin position="19"/>
        <end position="436"/>
    </location>
</feature>
<dbReference type="GO" id="GO:0005886">
    <property type="term" value="C:plasma membrane"/>
    <property type="evidence" value="ECO:0007669"/>
    <property type="project" value="UniProtKB-SubCell"/>
</dbReference>
<dbReference type="PANTHER" id="PTHR38121">
    <property type="entry name" value="GH16 DOMAIN-CONTAINING PROTEIN"/>
    <property type="match status" value="1"/>
</dbReference>
<dbReference type="InterPro" id="IPR013320">
    <property type="entry name" value="ConA-like_dom_sf"/>
</dbReference>
<keyword evidence="3" id="KW-0732">Signal</keyword>
<dbReference type="PROSITE" id="PS51762">
    <property type="entry name" value="GH16_2"/>
    <property type="match status" value="1"/>
</dbReference>
<protein>
    <recommendedName>
        <fullName evidence="4">GH16 domain-containing protein</fullName>
    </recommendedName>
</protein>
<accession>A0A232LZ27</accession>
<dbReference type="GO" id="GO:0005975">
    <property type="term" value="P:carbohydrate metabolic process"/>
    <property type="evidence" value="ECO:0007669"/>
    <property type="project" value="InterPro"/>
</dbReference>
<dbReference type="CDD" id="cd00413">
    <property type="entry name" value="Glyco_hydrolase_16"/>
    <property type="match status" value="1"/>
</dbReference>
<evidence type="ECO:0000313" key="6">
    <source>
        <dbReference type="Proteomes" id="UP000243515"/>
    </source>
</evidence>
<evidence type="ECO:0000256" key="2">
    <source>
        <dbReference type="ARBA" id="ARBA00022475"/>
    </source>
</evidence>
<evidence type="ECO:0000256" key="3">
    <source>
        <dbReference type="SAM" id="SignalP"/>
    </source>
</evidence>
<dbReference type="GO" id="GO:0004553">
    <property type="term" value="F:hydrolase activity, hydrolyzing O-glycosyl compounds"/>
    <property type="evidence" value="ECO:0007669"/>
    <property type="project" value="InterPro"/>
</dbReference>
<keyword evidence="2" id="KW-0472">Membrane</keyword>
<dbReference type="Proteomes" id="UP000243515">
    <property type="component" value="Unassembled WGS sequence"/>
</dbReference>
<keyword evidence="2" id="KW-1003">Cell membrane</keyword>
<dbReference type="AlphaFoldDB" id="A0A232LZ27"/>
<evidence type="ECO:0000256" key="1">
    <source>
        <dbReference type="ARBA" id="ARBA00004609"/>
    </source>
</evidence>
<dbReference type="SUPFAM" id="SSF49899">
    <property type="entry name" value="Concanavalin A-like lectins/glucanases"/>
    <property type="match status" value="1"/>
</dbReference>
<comment type="subcellular location">
    <subcellularLocation>
        <location evidence="1">Cell membrane</location>
        <topology evidence="1">Lipid-anchor</topology>
        <topology evidence="1">GPI-anchor</topology>
    </subcellularLocation>
</comment>
<comment type="caution">
    <text evidence="5">The sequence shown here is derived from an EMBL/GenBank/DDBJ whole genome shotgun (WGS) entry which is preliminary data.</text>
</comment>
<dbReference type="PANTHER" id="PTHR38121:SF4">
    <property type="entry name" value="GH16 DOMAIN-CONTAINING PROTEIN-RELATED"/>
    <property type="match status" value="1"/>
</dbReference>
<keyword evidence="6" id="KW-1185">Reference proteome</keyword>
<gene>
    <name evidence="5" type="ORF">Egran_02949</name>
</gene>
<dbReference type="Gene3D" id="2.60.120.200">
    <property type="match status" value="1"/>
</dbReference>
<evidence type="ECO:0000313" key="5">
    <source>
        <dbReference type="EMBL" id="OXV09288.1"/>
    </source>
</evidence>
<dbReference type="OrthoDB" id="4388755at2759"/>
<organism evidence="5 6">
    <name type="scientific">Elaphomyces granulatus</name>
    <dbReference type="NCBI Taxonomy" id="519963"/>
    <lineage>
        <taxon>Eukaryota</taxon>
        <taxon>Fungi</taxon>
        <taxon>Dikarya</taxon>
        <taxon>Ascomycota</taxon>
        <taxon>Pezizomycotina</taxon>
        <taxon>Eurotiomycetes</taxon>
        <taxon>Eurotiomycetidae</taxon>
        <taxon>Eurotiales</taxon>
        <taxon>Elaphomycetaceae</taxon>
        <taxon>Elaphomyces</taxon>
    </lineage>
</organism>
<proteinExistence type="predicted"/>
<sequence>MLSAFLLLVCCCVVSTIAARTLGSDGHVSRAVSRAKCQCYVVSGLEPGYFQYYRFWDFRSVPFDPASLKNFNFYPRIKNGTATAAHASLSAENGPSKPILLKDTPFTKDWNIQNWHRKGNEIFPVTMVNSNQNVFITKSYSTDDSTHLVLRTTRNENYSSTAEIESGVRNIFHCSLRVRFRLLSKDESILAPPLGEGIHSQHIQTIPQNIQPASLVHRNARKNPPPDGACAGIFTFNSTVSESDIEILTSDPPNRVHYANQPDYDFVTDQVIDGASIIKDIPIPWTSWATHRLDWFPDASRWYVNNQLQAMNTYGVPDDPSRLIINLWSDGGVWSGNLTVGESVYMGIESIELAYNVSGPYPIYGKGLYSSGRLAVDHLKHTQPGQKEHEALRGIFPQTKITSDTGTAKSRVCKVGCQIDNVRHDGNPEVLWGFSH</sequence>
<feature type="domain" description="GH16" evidence="4">
    <location>
        <begin position="54"/>
        <end position="359"/>
    </location>
</feature>
<dbReference type="EMBL" id="NPHW01003606">
    <property type="protein sequence ID" value="OXV09288.1"/>
    <property type="molecule type" value="Genomic_DNA"/>
</dbReference>
<evidence type="ECO:0000259" key="4">
    <source>
        <dbReference type="PROSITE" id="PS51762"/>
    </source>
</evidence>
<name>A0A232LZ27_9EURO</name>
<feature type="signal peptide" evidence="3">
    <location>
        <begin position="1"/>
        <end position="18"/>
    </location>
</feature>